<dbReference type="Pfam" id="PF14525">
    <property type="entry name" value="AraC_binding_2"/>
    <property type="match status" value="1"/>
</dbReference>
<dbReference type="Gene3D" id="1.10.10.60">
    <property type="entry name" value="Homeodomain-like"/>
    <property type="match status" value="1"/>
</dbReference>
<dbReference type="InterPro" id="IPR035418">
    <property type="entry name" value="AraC-bd_2"/>
</dbReference>
<dbReference type="PROSITE" id="PS01124">
    <property type="entry name" value="HTH_ARAC_FAMILY_2"/>
    <property type="match status" value="1"/>
</dbReference>
<feature type="domain" description="HTH araC/xylS-type" evidence="4">
    <location>
        <begin position="222"/>
        <end position="322"/>
    </location>
</feature>
<dbReference type="InterPro" id="IPR018060">
    <property type="entry name" value="HTH_AraC"/>
</dbReference>
<proteinExistence type="predicted"/>
<dbReference type="EMBL" id="SLXD01000010">
    <property type="protein sequence ID" value="TCP01074.1"/>
    <property type="molecule type" value="Genomic_DNA"/>
</dbReference>
<dbReference type="PANTHER" id="PTHR46796:SF12">
    <property type="entry name" value="HTH-TYPE DNA-BINDING TRANSCRIPTIONAL ACTIVATOR EUTR"/>
    <property type="match status" value="1"/>
</dbReference>
<sequence>MSAAVPQRLELQTTDADEAAAMLSSTYSPMRVWTPAPRFHLQLSMASIEGIRACRMRSHSGLVLESDEPGDGYYFAIAVRGRHSVETWTGASLVHDKGHGLVVDGRSIRRVTLSDTPDLRSVGIDSELMAACVAEQLGTVPRERLRFAPLHPASAPTLQLAMKLAEVLHRGLSDEATLQHAPIALLNLRQSILHLLLAGVPSSVTERLRTLRRLPPAPRHVVRAIDYMRENASQPISIADVAAAASVSVRALQEGFQRFRETTPSACLRQIRLERVRQDLLDPEMPASVSGIALRWGFAHMSLFAARYRKAFGELPSTTIRRRGRR</sequence>
<keyword evidence="1" id="KW-0805">Transcription regulation</keyword>
<dbReference type="SMART" id="SM00342">
    <property type="entry name" value="HTH_ARAC"/>
    <property type="match status" value="1"/>
</dbReference>
<gene>
    <name evidence="5" type="ORF">EV684_1102</name>
</gene>
<dbReference type="InterPro" id="IPR009057">
    <property type="entry name" value="Homeodomain-like_sf"/>
</dbReference>
<evidence type="ECO:0000259" key="4">
    <source>
        <dbReference type="PROSITE" id="PS01124"/>
    </source>
</evidence>
<dbReference type="Pfam" id="PF12833">
    <property type="entry name" value="HTH_18"/>
    <property type="match status" value="1"/>
</dbReference>
<keyword evidence="3" id="KW-0804">Transcription</keyword>
<protein>
    <submittedName>
        <fullName evidence="5">AraC-like DNA-binding protein</fullName>
    </submittedName>
</protein>
<dbReference type="GO" id="GO:0043565">
    <property type="term" value="F:sequence-specific DNA binding"/>
    <property type="evidence" value="ECO:0007669"/>
    <property type="project" value="InterPro"/>
</dbReference>
<dbReference type="GeneID" id="99686493"/>
<dbReference type="RefSeq" id="WP_416461127.1">
    <property type="nucleotide sequence ID" value="NZ_CP181386.1"/>
</dbReference>
<evidence type="ECO:0000313" key="5">
    <source>
        <dbReference type="EMBL" id="TCP01074.1"/>
    </source>
</evidence>
<dbReference type="PANTHER" id="PTHR46796">
    <property type="entry name" value="HTH-TYPE TRANSCRIPTIONAL ACTIVATOR RHAS-RELATED"/>
    <property type="match status" value="1"/>
</dbReference>
<dbReference type="SUPFAM" id="SSF46689">
    <property type="entry name" value="Homeodomain-like"/>
    <property type="match status" value="2"/>
</dbReference>
<keyword evidence="2 5" id="KW-0238">DNA-binding</keyword>
<dbReference type="InterPro" id="IPR018062">
    <property type="entry name" value="HTH_AraC-typ_CS"/>
</dbReference>
<dbReference type="Proteomes" id="UP000295106">
    <property type="component" value="Unassembled WGS sequence"/>
</dbReference>
<comment type="caution">
    <text evidence="5">The sequence shown here is derived from an EMBL/GenBank/DDBJ whole genome shotgun (WGS) entry which is preliminary data.</text>
</comment>
<evidence type="ECO:0000313" key="6">
    <source>
        <dbReference type="Proteomes" id="UP000295106"/>
    </source>
</evidence>
<accession>A0A4R2M9T6</accession>
<dbReference type="GO" id="GO:0003700">
    <property type="term" value="F:DNA-binding transcription factor activity"/>
    <property type="evidence" value="ECO:0007669"/>
    <property type="project" value="InterPro"/>
</dbReference>
<organism evidence="5 6">
    <name type="scientific">Rubrivivax gelatinosus</name>
    <name type="common">Rhodocyclus gelatinosus</name>
    <name type="synonym">Rhodopseudomonas gelatinosa</name>
    <dbReference type="NCBI Taxonomy" id="28068"/>
    <lineage>
        <taxon>Bacteria</taxon>
        <taxon>Pseudomonadati</taxon>
        <taxon>Pseudomonadota</taxon>
        <taxon>Betaproteobacteria</taxon>
        <taxon>Burkholderiales</taxon>
        <taxon>Sphaerotilaceae</taxon>
        <taxon>Rubrivivax</taxon>
    </lineage>
</organism>
<name>A0A4R2M9T6_RUBGE</name>
<dbReference type="AlphaFoldDB" id="A0A4R2M9T6"/>
<evidence type="ECO:0000256" key="1">
    <source>
        <dbReference type="ARBA" id="ARBA00023015"/>
    </source>
</evidence>
<reference evidence="5 6" key="1">
    <citation type="submission" date="2019-03" db="EMBL/GenBank/DDBJ databases">
        <title>Genomic Encyclopedia of Type Strains, Phase IV (KMG-IV): sequencing the most valuable type-strain genomes for metagenomic binning, comparative biology and taxonomic classification.</title>
        <authorList>
            <person name="Goeker M."/>
        </authorList>
    </citation>
    <scope>NUCLEOTIDE SEQUENCE [LARGE SCALE GENOMIC DNA]</scope>
    <source>
        <strain evidence="5 6">DSM 1709</strain>
    </source>
</reference>
<evidence type="ECO:0000256" key="3">
    <source>
        <dbReference type="ARBA" id="ARBA00023163"/>
    </source>
</evidence>
<dbReference type="PROSITE" id="PS00041">
    <property type="entry name" value="HTH_ARAC_FAMILY_1"/>
    <property type="match status" value="1"/>
</dbReference>
<evidence type="ECO:0000256" key="2">
    <source>
        <dbReference type="ARBA" id="ARBA00023125"/>
    </source>
</evidence>
<dbReference type="InterPro" id="IPR050204">
    <property type="entry name" value="AraC_XylS_family_regulators"/>
</dbReference>